<evidence type="ECO:0000313" key="1">
    <source>
        <dbReference type="EMBL" id="MPN30354.1"/>
    </source>
</evidence>
<dbReference type="EMBL" id="VSSQ01081440">
    <property type="protein sequence ID" value="MPN30354.1"/>
    <property type="molecule type" value="Genomic_DNA"/>
</dbReference>
<dbReference type="AlphaFoldDB" id="A0A645H1Y3"/>
<name>A0A645H1Y3_9ZZZZ</name>
<comment type="caution">
    <text evidence="1">The sequence shown here is derived from an EMBL/GenBank/DDBJ whole genome shotgun (WGS) entry which is preliminary data.</text>
</comment>
<accession>A0A645H1Y3</accession>
<sequence length="45" mass="4816">MLDVDLVDDAGARRHHLEVIECGLSPAQELVTLAVALVLEIGVHP</sequence>
<protein>
    <submittedName>
        <fullName evidence="1">Uncharacterized protein</fullName>
    </submittedName>
</protein>
<proteinExistence type="predicted"/>
<reference evidence="1" key="1">
    <citation type="submission" date="2019-08" db="EMBL/GenBank/DDBJ databases">
        <authorList>
            <person name="Kucharzyk K."/>
            <person name="Murdoch R.W."/>
            <person name="Higgins S."/>
            <person name="Loffler F."/>
        </authorList>
    </citation>
    <scope>NUCLEOTIDE SEQUENCE</scope>
</reference>
<gene>
    <name evidence="1" type="ORF">SDC9_177825</name>
</gene>
<organism evidence="1">
    <name type="scientific">bioreactor metagenome</name>
    <dbReference type="NCBI Taxonomy" id="1076179"/>
    <lineage>
        <taxon>unclassified sequences</taxon>
        <taxon>metagenomes</taxon>
        <taxon>ecological metagenomes</taxon>
    </lineage>
</organism>